<reference evidence="1 2" key="1">
    <citation type="submission" date="2016-10" db="EMBL/GenBank/DDBJ databases">
        <authorList>
            <person name="de Groot N.N."/>
        </authorList>
    </citation>
    <scope>NUCLEOTIDE SEQUENCE [LARGE SCALE GENOMIC DNA]</scope>
    <source>
        <strain evidence="1 2">DSM 14858</strain>
    </source>
</reference>
<name>A0A1H7PAR2_9RHOB</name>
<dbReference type="RefSeq" id="WP_175495861.1">
    <property type="nucleotide sequence ID" value="NZ_FNZQ01000004.1"/>
</dbReference>
<accession>A0A1H7PAR2</accession>
<dbReference type="AlphaFoldDB" id="A0A1H7PAR2"/>
<evidence type="ECO:0000313" key="1">
    <source>
        <dbReference type="EMBL" id="SEL32355.1"/>
    </source>
</evidence>
<dbReference type="EMBL" id="FNZQ01000004">
    <property type="protein sequence ID" value="SEL32355.1"/>
    <property type="molecule type" value="Genomic_DNA"/>
</dbReference>
<proteinExistence type="predicted"/>
<sequence>MVSRREPYVIYAYSLLLIRWVGGRGIAQMSTVEFLLVIALGSAVGDAMFYPEVPG</sequence>
<evidence type="ECO:0000313" key="2">
    <source>
        <dbReference type="Proteomes" id="UP000199283"/>
    </source>
</evidence>
<organism evidence="1 2">
    <name type="scientific">Jannaschia helgolandensis</name>
    <dbReference type="NCBI Taxonomy" id="188906"/>
    <lineage>
        <taxon>Bacteria</taxon>
        <taxon>Pseudomonadati</taxon>
        <taxon>Pseudomonadota</taxon>
        <taxon>Alphaproteobacteria</taxon>
        <taxon>Rhodobacterales</taxon>
        <taxon>Roseobacteraceae</taxon>
        <taxon>Jannaschia</taxon>
    </lineage>
</organism>
<gene>
    <name evidence="1" type="ORF">SAMN04488526_2460</name>
</gene>
<dbReference type="Proteomes" id="UP000199283">
    <property type="component" value="Unassembled WGS sequence"/>
</dbReference>
<protein>
    <submittedName>
        <fullName evidence="1">Uncharacterized protein</fullName>
    </submittedName>
</protein>
<keyword evidence="2" id="KW-1185">Reference proteome</keyword>